<dbReference type="GO" id="GO:0000179">
    <property type="term" value="F:rRNA (adenine-N6,N6-)-dimethyltransferase activity"/>
    <property type="evidence" value="ECO:0007669"/>
    <property type="project" value="InterPro"/>
</dbReference>
<dbReference type="PANTHER" id="PTHR44942">
    <property type="entry name" value="METHYLTRANSF_11 DOMAIN-CONTAINING PROTEIN"/>
    <property type="match status" value="1"/>
</dbReference>
<dbReference type="InterPro" id="IPR029063">
    <property type="entry name" value="SAM-dependent_MTases_sf"/>
</dbReference>
<evidence type="ECO:0000313" key="5">
    <source>
        <dbReference type="EMBL" id="GIG47868.1"/>
    </source>
</evidence>
<dbReference type="AlphaFoldDB" id="A0A919PT31"/>
<keyword evidence="3" id="KW-0808">Transferase</keyword>
<dbReference type="PROSITE" id="PS01131">
    <property type="entry name" value="RRNA_A_DIMETH"/>
    <property type="match status" value="1"/>
</dbReference>
<keyword evidence="6" id="KW-1185">Reference proteome</keyword>
<dbReference type="InterPro" id="IPR051052">
    <property type="entry name" value="Diverse_substrate_MTase"/>
</dbReference>
<dbReference type="Proteomes" id="UP000660611">
    <property type="component" value="Unassembled WGS sequence"/>
</dbReference>
<reference evidence="5" key="1">
    <citation type="submission" date="2021-01" db="EMBL/GenBank/DDBJ databases">
        <title>Whole genome shotgun sequence of Dactylosporangium siamense NBRC 106093.</title>
        <authorList>
            <person name="Komaki H."/>
            <person name="Tamura T."/>
        </authorList>
    </citation>
    <scope>NUCLEOTIDE SEQUENCE</scope>
    <source>
        <strain evidence="5">NBRC 106093</strain>
    </source>
</reference>
<proteinExistence type="inferred from homology"/>
<evidence type="ECO:0000256" key="1">
    <source>
        <dbReference type="ARBA" id="ARBA00008361"/>
    </source>
</evidence>
<organism evidence="5 6">
    <name type="scientific">Dactylosporangium siamense</name>
    <dbReference type="NCBI Taxonomy" id="685454"/>
    <lineage>
        <taxon>Bacteria</taxon>
        <taxon>Bacillati</taxon>
        <taxon>Actinomycetota</taxon>
        <taxon>Actinomycetes</taxon>
        <taxon>Micromonosporales</taxon>
        <taxon>Micromonosporaceae</taxon>
        <taxon>Dactylosporangium</taxon>
    </lineage>
</organism>
<dbReference type="InterPro" id="IPR020596">
    <property type="entry name" value="rRNA_Ade_Mease_Trfase_CS"/>
</dbReference>
<name>A0A919PT31_9ACTN</name>
<accession>A0A919PT31</accession>
<protein>
    <recommendedName>
        <fullName evidence="4">Methyltransferase type 11 domain-containing protein</fullName>
    </recommendedName>
</protein>
<evidence type="ECO:0000313" key="6">
    <source>
        <dbReference type="Proteomes" id="UP000660611"/>
    </source>
</evidence>
<dbReference type="Gene3D" id="3.40.50.150">
    <property type="entry name" value="Vaccinia Virus protein VP39"/>
    <property type="match status" value="1"/>
</dbReference>
<dbReference type="Pfam" id="PF08241">
    <property type="entry name" value="Methyltransf_11"/>
    <property type="match status" value="1"/>
</dbReference>
<comment type="caution">
    <text evidence="5">The sequence shown here is derived from an EMBL/GenBank/DDBJ whole genome shotgun (WGS) entry which is preliminary data.</text>
</comment>
<comment type="similarity">
    <text evidence="1">Belongs to the methyltransferase superfamily.</text>
</comment>
<gene>
    <name evidence="5" type="ORF">Dsi01nite_059090</name>
</gene>
<dbReference type="CDD" id="cd02440">
    <property type="entry name" value="AdoMet_MTases"/>
    <property type="match status" value="1"/>
</dbReference>
<keyword evidence="2" id="KW-0489">Methyltransferase</keyword>
<feature type="domain" description="Methyltransferase type 11" evidence="4">
    <location>
        <begin position="55"/>
        <end position="139"/>
    </location>
</feature>
<dbReference type="SUPFAM" id="SSF53335">
    <property type="entry name" value="S-adenosyl-L-methionine-dependent methyltransferases"/>
    <property type="match status" value="1"/>
</dbReference>
<evidence type="ECO:0000259" key="4">
    <source>
        <dbReference type="Pfam" id="PF08241"/>
    </source>
</evidence>
<dbReference type="PANTHER" id="PTHR44942:SF4">
    <property type="entry name" value="METHYLTRANSFERASE TYPE 11 DOMAIN-CONTAINING PROTEIN"/>
    <property type="match status" value="1"/>
</dbReference>
<dbReference type="EMBL" id="BONQ01000089">
    <property type="protein sequence ID" value="GIG47868.1"/>
    <property type="molecule type" value="Genomic_DNA"/>
</dbReference>
<dbReference type="InterPro" id="IPR013216">
    <property type="entry name" value="Methyltransf_11"/>
</dbReference>
<evidence type="ECO:0000256" key="2">
    <source>
        <dbReference type="ARBA" id="ARBA00022603"/>
    </source>
</evidence>
<sequence length="249" mass="27717">MTSSLLNNTFGTFGDVDFAAHASSFGAVADLYDRARPRYPREALDWAMPEKSDIVDLGAGTGILTRQLADLGHHVIAVEPDDKMRARIPGEARKGSATHIPLPDASVDVVTAGQSYHWFYGEPAHTEIARVLRPGGRFVPIWNIRDARVPWVAKSSTFFDGARERDAFDETKVTTFGPRFGPVTLKTFEWSATHTTASFLELARSRSYYLLAGPEARQRLEQQLHELLGPLGEEFELPYVTYAYTSGKR</sequence>
<evidence type="ECO:0000256" key="3">
    <source>
        <dbReference type="ARBA" id="ARBA00022679"/>
    </source>
</evidence>